<dbReference type="PANTHER" id="PTHR33227">
    <property type="entry name" value="STIGMA-SPECIFIC STIG1-LIKE PROTEIN 3"/>
    <property type="match status" value="1"/>
</dbReference>
<evidence type="ECO:0000256" key="3">
    <source>
        <dbReference type="SAM" id="MobiDB-lite"/>
    </source>
</evidence>
<sequence>MVRSVFFILAFAIALASASSLAMGGEALEENEPSSFTGPGRFLRQRYYECYNARATMTCDKFPRMCRSKGSPGPDCCKRRCVNVMTDGLNCRRCGAKCRYGRACCKGKCVVTMYDRDNCGGCKKRCKKGTSCRYGIVTQTASWKHESASPMKTKMKEYNYINDHVRKHKTCVDIFQRTKHLPEKFNLTKDPGSIRYVLKDIVYLLYRNLLPSMRIDGRAYKPITSFAYDLLDFESVDIPVLARAISRNDKAHRPAVTYDILVKFHEAKIRIAKSEHQIQKKKKADPSPAPRRNALSQPHLPHLPLLRIRSSRSLPLLRAPRTDHRDRTLSLIQFTDALAPTINSSPSTPPSQSHSLLPTH</sequence>
<gene>
    <name evidence="5" type="ORF">ACMD2_19913</name>
</gene>
<dbReference type="STRING" id="4615.A0A199VCJ0"/>
<feature type="chain" id="PRO_5008508301" evidence="4">
    <location>
        <begin position="19"/>
        <end position="360"/>
    </location>
</feature>
<name>A0A199VCJ0_ANACO</name>
<evidence type="ECO:0000256" key="1">
    <source>
        <dbReference type="ARBA" id="ARBA00006010"/>
    </source>
</evidence>
<dbReference type="PANTHER" id="PTHR33227:SF21">
    <property type="entry name" value="F12F1.21 PROTEIN"/>
    <property type="match status" value="1"/>
</dbReference>
<protein>
    <submittedName>
        <fullName evidence="5">Stigma-specific STIG1-like protein 1</fullName>
    </submittedName>
</protein>
<feature type="signal peptide" evidence="4">
    <location>
        <begin position="1"/>
        <end position="18"/>
    </location>
</feature>
<dbReference type="AlphaFoldDB" id="A0A199VCJ0"/>
<evidence type="ECO:0000313" key="5">
    <source>
        <dbReference type="EMBL" id="OAY74586.1"/>
    </source>
</evidence>
<keyword evidence="2 4" id="KW-0732">Signal</keyword>
<comment type="similarity">
    <text evidence="1">Belongs to the STIG1 family.</text>
</comment>
<accession>A0A199VCJ0</accession>
<dbReference type="Proteomes" id="UP000092600">
    <property type="component" value="Unassembled WGS sequence"/>
</dbReference>
<evidence type="ECO:0000256" key="4">
    <source>
        <dbReference type="SAM" id="SignalP"/>
    </source>
</evidence>
<dbReference type="InterPro" id="IPR006969">
    <property type="entry name" value="Stig-like"/>
</dbReference>
<feature type="region of interest" description="Disordered" evidence="3">
    <location>
        <begin position="274"/>
        <end position="300"/>
    </location>
</feature>
<reference evidence="5 6" key="1">
    <citation type="journal article" date="2016" name="DNA Res.">
        <title>The draft genome of MD-2 pineapple using hybrid error correction of long reads.</title>
        <authorList>
            <person name="Redwan R.M."/>
            <person name="Saidin A."/>
            <person name="Kumar S.V."/>
        </authorList>
    </citation>
    <scope>NUCLEOTIDE SEQUENCE [LARGE SCALE GENOMIC DNA]</scope>
    <source>
        <strain evidence="6">cv. MD2</strain>
        <tissue evidence="5">Leaf</tissue>
    </source>
</reference>
<proteinExistence type="inferred from homology"/>
<feature type="region of interest" description="Disordered" evidence="3">
    <location>
        <begin position="340"/>
        <end position="360"/>
    </location>
</feature>
<dbReference type="Pfam" id="PF04885">
    <property type="entry name" value="Stig1"/>
    <property type="match status" value="1"/>
</dbReference>
<organism evidence="5 6">
    <name type="scientific">Ananas comosus</name>
    <name type="common">Pineapple</name>
    <name type="synonym">Ananas ananas</name>
    <dbReference type="NCBI Taxonomy" id="4615"/>
    <lineage>
        <taxon>Eukaryota</taxon>
        <taxon>Viridiplantae</taxon>
        <taxon>Streptophyta</taxon>
        <taxon>Embryophyta</taxon>
        <taxon>Tracheophyta</taxon>
        <taxon>Spermatophyta</taxon>
        <taxon>Magnoliopsida</taxon>
        <taxon>Liliopsida</taxon>
        <taxon>Poales</taxon>
        <taxon>Bromeliaceae</taxon>
        <taxon>Bromelioideae</taxon>
        <taxon>Ananas</taxon>
    </lineage>
</organism>
<comment type="caution">
    <text evidence="5">The sequence shown here is derived from an EMBL/GenBank/DDBJ whole genome shotgun (WGS) entry which is preliminary data.</text>
</comment>
<feature type="compositionally biased region" description="Low complexity" evidence="3">
    <location>
        <begin position="344"/>
        <end position="360"/>
    </location>
</feature>
<dbReference type="EMBL" id="LSRQ01002340">
    <property type="protein sequence ID" value="OAY74586.1"/>
    <property type="molecule type" value="Genomic_DNA"/>
</dbReference>
<evidence type="ECO:0000256" key="2">
    <source>
        <dbReference type="ARBA" id="ARBA00022729"/>
    </source>
</evidence>
<evidence type="ECO:0000313" key="6">
    <source>
        <dbReference type="Proteomes" id="UP000092600"/>
    </source>
</evidence>